<evidence type="ECO:0000313" key="1">
    <source>
        <dbReference type="EMBL" id="RCK80194.1"/>
    </source>
</evidence>
<protein>
    <submittedName>
        <fullName evidence="1">Uncharacterized protein</fullName>
    </submittedName>
</protein>
<evidence type="ECO:0000313" key="2">
    <source>
        <dbReference type="Proteomes" id="UP000252355"/>
    </source>
</evidence>
<proteinExistence type="predicted"/>
<reference evidence="1 2" key="1">
    <citation type="submission" date="2018-05" db="EMBL/GenBank/DDBJ databases">
        <title>A metagenomic window into the 2 km-deep terrestrial subsurface aquifer revealed taxonomically and functionally diverse microbial community comprising novel uncultured bacterial lineages.</title>
        <authorList>
            <person name="Kadnikov V.V."/>
            <person name="Mardanov A.V."/>
            <person name="Beletsky A.V."/>
            <person name="Banks D."/>
            <person name="Pimenov N.V."/>
            <person name="Frank Y.A."/>
            <person name="Karnachuk O.V."/>
            <person name="Ravin N.V."/>
        </authorList>
    </citation>
    <scope>NUCLEOTIDE SEQUENCE [LARGE SCALE GENOMIC DNA]</scope>
    <source>
        <strain evidence="1">BY5</strain>
    </source>
</reference>
<dbReference type="Proteomes" id="UP000252355">
    <property type="component" value="Unassembled WGS sequence"/>
</dbReference>
<dbReference type="EMBL" id="QOQW01000007">
    <property type="protein sequence ID" value="RCK80194.1"/>
    <property type="molecule type" value="Genomic_DNA"/>
</dbReference>
<sequence>MNRVGKMHAIGLAFLVLGCLLPVGGQTEPRPTNGVAYVLLPKEIPARMDGVYRLNSYSEPYGPLALATRIFDLNFSVATTVNGLAVDQRNKLFLFVCPAVSGDYVEVTQEGWIPPGAFDPDSPAYIKLIGQPFSADQVSQDITGPMPNRQYEHGTTNYDGDFWDYGPYPATPHYPSGWPHTHAAYTKVNYTDAAGNTCNYKFNPGAPASHKNLPLWNGPGAGAAGIRHPTDPYKVVLPNKWGGISWFAFGTNRSPYPYQLMDGRDGRPEMTQYDFRLKHDNVSGGFRREVTYNGVNYWIPLMSPYWDAQYISAVVKRTYKKRDRNLDLYSYRDVVVPPPAPPYPNRPTCDAAGVLSATDLDITESYGKTCGDGCIPGGEMNPQAVGKIESTVQVFTSTTGRRYGFNPFGKTTGPYGANDAALRVVHNGVTYNLDLNATNIRNTSYLSSLGYQPNKITRMGTSSKFSPVPVPVTTAPDFLYGSIADKFVMQDSWWGIGGLGFEYFANDLTTPTGKTFKKGHIYRLNYTASLVPPAEDVGEFPGAVDAIGVDGQGFLYVLTTELECPNEPAWPNPLGTPKGYDFDPAWPSGAMTSHPDYLGTGKWMRPSSNPAAEPDKEATMPLQPGDYLDIFFRQRVYKVARRYTASAGGGYLPSSMEERGRVEAGYDTIARTLEFRGGSSFAWKDGLGWRHTKVVEDRVANIKAEFAVVNIAYPPQTFHPPEVCKYSICRDDRTTSRTPIYEGDTVSFKLEGYKPWVNGARQDYVWCGNFPELGGDTFVNMNPPFIDYDEDGDGNAGGFPSSIFESPSFKTSVEWVVELIDSADPNCDASKVLRRFESGAPSKNTTYHTYDFRFPQPGNYRVYARVTYNYFRFEDLAQTDRPSDLHKVRKIWGPVTTTKVLYQVQSDPNTKVDSYISNVTLSNQGYLQGVGNDSGGGDFYNLPENATPTALSFGFDAQFVRDANRDDLLRVFETFGGVGVWDYGDADGHVYNYEGPNTPNLVYNPGWNKPGDPDRKADHGTKVVDPLTQKDLKALRWRLFIYPTFNGAPTSTFPTTGPGELFAEGDCRNATVTQVGPAEYRKFHLEVPIPATALRSINTPIDPGAYRLRLEIVYPRVKWIEYKTGPDATLAQYRSIVPDDLPVGVVTTVRGSDSGTAWNLSNGADALFPRGDSWFIRARDTEVGYASMTTDFDPIVQSTGDPVPPVNLTVRMSDNNPNVRFPPDAGDMQVRYQFPKYPRHRTDLEDRFKPAARVAAPGPKPTDRNFYQRDDYVIFATYTALVDEYNKFDAGQPYENWIGALEFSVEAPMHDGYGPDWPLNEVDMHLFTASATPAEFPRKIPTNKIGLLRHDNDPPSLFVTLISQADNRRWEIQLLEGVRDAVSNPQSEDQLADCQLVIAAYNLDNALVGSVTLDVPGSAKAPLNSREKIIIDETPAGLGSLLDDSVKALLPTVRRSGRLQANFRFTDNVDYLDFSRASFEIKEKTGANLLGGTPPDINLINVYREGNNVLNPACPPPNLPRGRFAADMPMKVDPAQAVPSVYQVKIECSATDASGNTRALVIPVRIVDSSFETRVLESRENRR</sequence>
<comment type="caution">
    <text evidence="1">The sequence shown here is derived from an EMBL/GenBank/DDBJ whole genome shotgun (WGS) entry which is preliminary data.</text>
</comment>
<organism evidence="1 2">
    <name type="scientific">Candidatus Ozemobacter sibiricus</name>
    <dbReference type="NCBI Taxonomy" id="2268124"/>
    <lineage>
        <taxon>Bacteria</taxon>
        <taxon>Candidatus Ozemobacteria</taxon>
        <taxon>Candidatus Ozemobacterales</taxon>
        <taxon>Candidatus Ozemobacteraceae</taxon>
        <taxon>Candidatus Ozemobacter</taxon>
    </lineage>
</organism>
<accession>A0A367ZPX2</accession>
<gene>
    <name evidence="1" type="ORF">OZSIB_3376</name>
</gene>
<name>A0A367ZPX2_9BACT</name>
<dbReference type="PROSITE" id="PS51257">
    <property type="entry name" value="PROKAR_LIPOPROTEIN"/>
    <property type="match status" value="1"/>
</dbReference>